<dbReference type="Gene3D" id="1.25.40.10">
    <property type="entry name" value="Tetratricopeptide repeat domain"/>
    <property type="match status" value="1"/>
</dbReference>
<evidence type="ECO:0000313" key="1">
    <source>
        <dbReference type="EMBL" id="NWR12137.1"/>
    </source>
</evidence>
<dbReference type="OrthoDB" id="9219574at2759"/>
<comment type="caution">
    <text evidence="1">The sequence shown here is derived from an EMBL/GenBank/DDBJ whole genome shotgun (WGS) entry which is preliminary data.</text>
</comment>
<proteinExistence type="predicted"/>
<sequence>MAAGELSLVRPRGVTTTTLTVRLDRFTLAPPFWTTPLPSRWRWVTSGHAHAADLLSRGLLAAAGRAYSRSLRAAVAAAGPPPLAPDRAKVKAELHAGLAAVQLRLGLTAAAAGNAGKALALSPAHLGARYTRGVARAAMRDLEAAMEDLGAVLRAQPGHPGALRELRRVRGAARDRDARLARRLGRLFA</sequence>
<organism evidence="1 2">
    <name type="scientific">Sinosuthora webbiana</name>
    <dbReference type="NCBI Taxonomy" id="337173"/>
    <lineage>
        <taxon>Eukaryota</taxon>
        <taxon>Metazoa</taxon>
        <taxon>Chordata</taxon>
        <taxon>Craniata</taxon>
        <taxon>Vertebrata</taxon>
        <taxon>Euteleostomi</taxon>
        <taxon>Archelosauria</taxon>
        <taxon>Archosauria</taxon>
        <taxon>Dinosauria</taxon>
        <taxon>Saurischia</taxon>
        <taxon>Theropoda</taxon>
        <taxon>Coelurosauria</taxon>
        <taxon>Aves</taxon>
        <taxon>Neognathae</taxon>
        <taxon>Neoaves</taxon>
        <taxon>Telluraves</taxon>
        <taxon>Australaves</taxon>
        <taxon>Passeriformes</taxon>
        <taxon>Sylvioidea</taxon>
        <taxon>Sylviidae</taxon>
        <taxon>Sinosuthora</taxon>
    </lineage>
</organism>
<dbReference type="InterPro" id="IPR011990">
    <property type="entry name" value="TPR-like_helical_dom_sf"/>
</dbReference>
<evidence type="ECO:0000313" key="2">
    <source>
        <dbReference type="Proteomes" id="UP000580691"/>
    </source>
</evidence>
<protein>
    <submittedName>
        <fullName evidence="1">FKBPL protein</fullName>
    </submittedName>
</protein>
<dbReference type="EMBL" id="VXBN01016421">
    <property type="protein sequence ID" value="NWR12137.1"/>
    <property type="molecule type" value="Genomic_DNA"/>
</dbReference>
<dbReference type="PANTHER" id="PTHR46512:SF10">
    <property type="entry name" value="FK506-BINDING PROTEIN-LIKE"/>
    <property type="match status" value="1"/>
</dbReference>
<keyword evidence="2" id="KW-1185">Reference proteome</keyword>
<accession>A0A7K4UPR9</accession>
<feature type="non-terminal residue" evidence="1">
    <location>
        <position position="1"/>
    </location>
</feature>
<dbReference type="PANTHER" id="PTHR46512">
    <property type="entry name" value="PEPTIDYLPROLYL ISOMERASE"/>
    <property type="match status" value="1"/>
</dbReference>
<reference evidence="1 2" key="1">
    <citation type="submission" date="2019-09" db="EMBL/GenBank/DDBJ databases">
        <title>Bird 10,000 Genomes (B10K) Project - Family phase.</title>
        <authorList>
            <person name="Zhang G."/>
        </authorList>
    </citation>
    <scope>NUCLEOTIDE SEQUENCE [LARGE SCALE GENOMIC DNA]</scope>
    <source>
        <strain evidence="1">B10K-DU-002-08</strain>
        <tissue evidence="1">Muscle</tissue>
    </source>
</reference>
<dbReference type="SUPFAM" id="SSF48452">
    <property type="entry name" value="TPR-like"/>
    <property type="match status" value="1"/>
</dbReference>
<gene>
    <name evidence="1" type="primary">Fkbpl</name>
    <name evidence="1" type="ORF">SINWEB_R15931</name>
</gene>
<name>A0A7K4UPR9_9SYLV</name>
<dbReference type="Proteomes" id="UP000580691">
    <property type="component" value="Unassembled WGS sequence"/>
</dbReference>
<dbReference type="AlphaFoldDB" id="A0A7K4UPR9"/>
<feature type="non-terminal residue" evidence="1">
    <location>
        <position position="189"/>
    </location>
</feature>
<dbReference type="InterPro" id="IPR050754">
    <property type="entry name" value="FKBP4/5/8-like"/>
</dbReference>